<dbReference type="EMBL" id="PPEG02000002">
    <property type="protein sequence ID" value="PWN63702.1"/>
    <property type="molecule type" value="Genomic_DNA"/>
</dbReference>
<evidence type="ECO:0000313" key="1">
    <source>
        <dbReference type="EMBL" id="PWN63702.1"/>
    </source>
</evidence>
<protein>
    <submittedName>
        <fullName evidence="1">Uncharacterized protein</fullName>
    </submittedName>
</protein>
<reference evidence="1 2" key="1">
    <citation type="submission" date="2018-04" db="EMBL/GenBank/DDBJ databases">
        <title>Chryseobacterium oncorhynchi 701B-08T from rainbow trout, and Chryseobacterium viscerum 687B-08T from diseased fish.</title>
        <authorList>
            <person name="Jeong J.-J."/>
            <person name="Lee Y.J."/>
            <person name="Pathiraja D."/>
            <person name="Park B."/>
            <person name="Choi I.-G."/>
            <person name="Kim K.D."/>
        </authorList>
    </citation>
    <scope>NUCLEOTIDE SEQUENCE [LARGE SCALE GENOMIC DNA]</scope>
    <source>
        <strain evidence="1 2">687B-08</strain>
    </source>
</reference>
<evidence type="ECO:0000313" key="2">
    <source>
        <dbReference type="Proteomes" id="UP000236413"/>
    </source>
</evidence>
<dbReference type="Proteomes" id="UP000236413">
    <property type="component" value="Unassembled WGS sequence"/>
</dbReference>
<name>A0A316WQM3_9FLAO</name>
<proteinExistence type="predicted"/>
<dbReference type="RefSeq" id="WP_103235534.1">
    <property type="nucleotide sequence ID" value="NZ_PPEG02000002.1"/>
</dbReference>
<gene>
    <name evidence="1" type="ORF">C1634_003640</name>
</gene>
<organism evidence="1 2">
    <name type="scientific">Chryseobacterium viscerum</name>
    <dbReference type="NCBI Taxonomy" id="1037377"/>
    <lineage>
        <taxon>Bacteria</taxon>
        <taxon>Pseudomonadati</taxon>
        <taxon>Bacteroidota</taxon>
        <taxon>Flavobacteriia</taxon>
        <taxon>Flavobacteriales</taxon>
        <taxon>Weeksellaceae</taxon>
        <taxon>Chryseobacterium group</taxon>
        <taxon>Chryseobacterium</taxon>
    </lineage>
</organism>
<accession>A0A316WQM3</accession>
<dbReference type="AlphaFoldDB" id="A0A316WQM3"/>
<sequence length="92" mass="10603">MFNKLNLIILIGLKNREVYPIISVSQTGLTVNDQPQIMFQVSFKDFKGVEHIAVYKKIVTLLNLSSVPKQGIVEIMYDENDPKKIMIPKMFF</sequence>
<comment type="caution">
    <text evidence="1">The sequence shown here is derived from an EMBL/GenBank/DDBJ whole genome shotgun (WGS) entry which is preliminary data.</text>
</comment>